<keyword evidence="5" id="KW-0508">mRNA splicing</keyword>
<organism evidence="9 10">
    <name type="scientific">Rhizopus stolonifer</name>
    <name type="common">Rhizopus nigricans</name>
    <dbReference type="NCBI Taxonomy" id="4846"/>
    <lineage>
        <taxon>Eukaryota</taxon>
        <taxon>Fungi</taxon>
        <taxon>Fungi incertae sedis</taxon>
        <taxon>Mucoromycota</taxon>
        <taxon>Mucoromycotina</taxon>
        <taxon>Mucoromycetes</taxon>
        <taxon>Mucorales</taxon>
        <taxon>Mucorineae</taxon>
        <taxon>Rhizopodaceae</taxon>
        <taxon>Rhizopus</taxon>
    </lineage>
</organism>
<dbReference type="AlphaFoldDB" id="A0A367KJZ3"/>
<evidence type="ECO:0000256" key="4">
    <source>
        <dbReference type="ARBA" id="ARBA00022728"/>
    </source>
</evidence>
<feature type="compositionally biased region" description="Basic and acidic residues" evidence="7">
    <location>
        <begin position="29"/>
        <end position="46"/>
    </location>
</feature>
<dbReference type="PANTHER" id="PTHR36562">
    <property type="entry name" value="SERINE/ARGININE REPETITIVE MATRIX 2"/>
    <property type="match status" value="1"/>
</dbReference>
<feature type="compositionally biased region" description="Acidic residues" evidence="7">
    <location>
        <begin position="234"/>
        <end position="247"/>
    </location>
</feature>
<dbReference type="OrthoDB" id="10267305at2759"/>
<dbReference type="GO" id="GO:0008380">
    <property type="term" value="P:RNA splicing"/>
    <property type="evidence" value="ECO:0007669"/>
    <property type="project" value="UniProtKB-KW"/>
</dbReference>
<evidence type="ECO:0000256" key="6">
    <source>
        <dbReference type="ARBA" id="ARBA00023242"/>
    </source>
</evidence>
<sequence length="254" mass="30140">MYNGIGLSTPRGSGTNGYVVRNLSFIKPPRQDRQDRANQDYRETPKTRKPNAAILDHDRKRKIEVKCMEHQLKLEEEGLTDDVIEEKVQALREKLLADLEKMEPVDARNFKEYETHQLQAAKEKDNEKFKKALRINKEYVEGAAFDRELQAKLRDERKARKDAEIEARYERQEKMEKERRRRYRDQEEDEDRGRTRKRRRSPSPRRILPEVLPAALQEALQEVLQETLQEVEVSQEEEVLQEEEETQEVLLQAA</sequence>
<keyword evidence="6" id="KW-0539">Nucleus</keyword>
<dbReference type="InterPro" id="IPR013170">
    <property type="entry name" value="mRNA_splic_Cwf21_dom"/>
</dbReference>
<dbReference type="STRING" id="4846.A0A367KJZ3"/>
<evidence type="ECO:0000313" key="9">
    <source>
        <dbReference type="EMBL" id="RCI02478.1"/>
    </source>
</evidence>
<accession>A0A367KJZ3</accession>
<dbReference type="EMBL" id="PJQM01001378">
    <property type="protein sequence ID" value="RCI02478.1"/>
    <property type="molecule type" value="Genomic_DNA"/>
</dbReference>
<dbReference type="InterPro" id="IPR051372">
    <property type="entry name" value="CWC21"/>
</dbReference>
<evidence type="ECO:0000256" key="5">
    <source>
        <dbReference type="ARBA" id="ARBA00023187"/>
    </source>
</evidence>
<comment type="caution">
    <text evidence="9">The sequence shown here is derived from an EMBL/GenBank/DDBJ whole genome shotgun (WGS) entry which is preliminary data.</text>
</comment>
<evidence type="ECO:0000256" key="3">
    <source>
        <dbReference type="ARBA" id="ARBA00022664"/>
    </source>
</evidence>
<evidence type="ECO:0000256" key="7">
    <source>
        <dbReference type="SAM" id="MobiDB-lite"/>
    </source>
</evidence>
<evidence type="ECO:0000259" key="8">
    <source>
        <dbReference type="SMART" id="SM01115"/>
    </source>
</evidence>
<reference evidence="9 10" key="1">
    <citation type="journal article" date="2018" name="G3 (Bethesda)">
        <title>Phylogenetic and Phylogenomic Definition of Rhizopus Species.</title>
        <authorList>
            <person name="Gryganskyi A.P."/>
            <person name="Golan J."/>
            <person name="Dolatabadi S."/>
            <person name="Mondo S."/>
            <person name="Robb S."/>
            <person name="Idnurm A."/>
            <person name="Muszewska A."/>
            <person name="Steczkiewicz K."/>
            <person name="Masonjones S."/>
            <person name="Liao H.L."/>
            <person name="Gajdeczka M.T."/>
            <person name="Anike F."/>
            <person name="Vuek A."/>
            <person name="Anishchenko I.M."/>
            <person name="Voigt K."/>
            <person name="de Hoog G.S."/>
            <person name="Smith M.E."/>
            <person name="Heitman J."/>
            <person name="Vilgalys R."/>
            <person name="Stajich J.E."/>
        </authorList>
    </citation>
    <scope>NUCLEOTIDE SEQUENCE [LARGE SCALE GENOMIC DNA]</scope>
    <source>
        <strain evidence="9 10">LSU 92-RS-03</strain>
    </source>
</reference>
<feature type="region of interest" description="Disordered" evidence="7">
    <location>
        <begin position="24"/>
        <end position="51"/>
    </location>
</feature>
<proteinExistence type="inferred from homology"/>
<keyword evidence="4" id="KW-0747">Spliceosome</keyword>
<gene>
    <name evidence="9" type="primary">CWC21_2</name>
    <name evidence="9" type="ORF">CU098_012213</name>
</gene>
<dbReference type="PANTHER" id="PTHR36562:SF5">
    <property type="entry name" value="SERINE_ARGININE REPETITIVE MATRIX 2"/>
    <property type="match status" value="1"/>
</dbReference>
<feature type="region of interest" description="Disordered" evidence="7">
    <location>
        <begin position="152"/>
        <end position="212"/>
    </location>
</feature>
<dbReference type="GO" id="GO:0006397">
    <property type="term" value="P:mRNA processing"/>
    <property type="evidence" value="ECO:0007669"/>
    <property type="project" value="UniProtKB-KW"/>
</dbReference>
<keyword evidence="3" id="KW-0507">mRNA processing</keyword>
<dbReference type="Pfam" id="PF08312">
    <property type="entry name" value="cwf21"/>
    <property type="match status" value="1"/>
</dbReference>
<dbReference type="CDD" id="cd21372">
    <property type="entry name" value="cwf21_CWC21-like"/>
    <property type="match status" value="1"/>
</dbReference>
<comment type="subcellular location">
    <subcellularLocation>
        <location evidence="1">Nucleus</location>
    </subcellularLocation>
</comment>
<feature type="compositionally biased region" description="Basic and acidic residues" evidence="7">
    <location>
        <begin position="152"/>
        <end position="178"/>
    </location>
</feature>
<dbReference type="GO" id="GO:0005681">
    <property type="term" value="C:spliceosomal complex"/>
    <property type="evidence" value="ECO:0007669"/>
    <property type="project" value="UniProtKB-KW"/>
</dbReference>
<dbReference type="Gene3D" id="6.10.140.420">
    <property type="match status" value="1"/>
</dbReference>
<feature type="compositionally biased region" description="Basic residues" evidence="7">
    <location>
        <begin position="194"/>
        <end position="203"/>
    </location>
</feature>
<evidence type="ECO:0000256" key="1">
    <source>
        <dbReference type="ARBA" id="ARBA00004123"/>
    </source>
</evidence>
<protein>
    <submittedName>
        <fullName evidence="9">RNA-splicing factor</fullName>
    </submittedName>
</protein>
<dbReference type="SMART" id="SM01115">
    <property type="entry name" value="cwf21"/>
    <property type="match status" value="1"/>
</dbReference>
<comment type="similarity">
    <text evidence="2">Belongs to the CWC21 family.</text>
</comment>
<evidence type="ECO:0000256" key="2">
    <source>
        <dbReference type="ARBA" id="ARBA00005954"/>
    </source>
</evidence>
<evidence type="ECO:0000313" key="10">
    <source>
        <dbReference type="Proteomes" id="UP000253551"/>
    </source>
</evidence>
<keyword evidence="10" id="KW-1185">Reference proteome</keyword>
<feature type="region of interest" description="Disordered" evidence="7">
    <location>
        <begin position="234"/>
        <end position="254"/>
    </location>
</feature>
<feature type="domain" description="CWF21" evidence="8">
    <location>
        <begin position="55"/>
        <end position="100"/>
    </location>
</feature>
<name>A0A367KJZ3_RHIST</name>
<dbReference type="Proteomes" id="UP000253551">
    <property type="component" value="Unassembled WGS sequence"/>
</dbReference>